<dbReference type="AlphaFoldDB" id="A0A6A0BC13"/>
<keyword evidence="3" id="KW-1185">Reference proteome</keyword>
<dbReference type="EMBL" id="BLLI01000022">
    <property type="protein sequence ID" value="GFH42386.1"/>
    <property type="molecule type" value="Genomic_DNA"/>
</dbReference>
<accession>A0A6A0BC13</accession>
<dbReference type="InterPro" id="IPR009293">
    <property type="entry name" value="UPF0478"/>
</dbReference>
<protein>
    <recommendedName>
        <fullName evidence="4">General stress protein</fullName>
    </recommendedName>
</protein>
<evidence type="ECO:0008006" key="4">
    <source>
        <dbReference type="Google" id="ProtNLM"/>
    </source>
</evidence>
<reference evidence="2 3" key="1">
    <citation type="submission" date="2020-02" db="EMBL/GenBank/DDBJ databases">
        <title>Draft genome sequence of Lactococcus sp. Hs30E4-3.</title>
        <authorList>
            <person name="Noda S."/>
            <person name="Yuki M."/>
            <person name="Ohkuma M."/>
        </authorList>
    </citation>
    <scope>NUCLEOTIDE SEQUENCE [LARGE SCALE GENOMIC DNA]</scope>
    <source>
        <strain evidence="2 3">Hs30E4-3</strain>
    </source>
</reference>
<keyword evidence="1" id="KW-0812">Transmembrane</keyword>
<keyword evidence="1" id="KW-1133">Transmembrane helix</keyword>
<proteinExistence type="predicted"/>
<comment type="caution">
    <text evidence="2">The sequence shown here is derived from an EMBL/GenBank/DDBJ whole genome shotgun (WGS) entry which is preliminary data.</text>
</comment>
<keyword evidence="1" id="KW-0472">Membrane</keyword>
<dbReference type="PANTHER" id="PTHR40070:SF1">
    <property type="entry name" value="UPF0478 PROTEIN YTXG"/>
    <property type="match status" value="1"/>
</dbReference>
<dbReference type="RefSeq" id="WP_172208405.1">
    <property type="nucleotide sequence ID" value="NZ_BLLI01000022.1"/>
</dbReference>
<sequence length="134" mass="14075">MGDTALIIIAVAVVVLVVALVILVVKLMKTVDEVNRTITVVTKDVDILLNQADTLMAKTNTLLDDVNGKVATIDPLFTAVADLSESISKVNNTSNALVTRVKGKAANASKATAVVTLGRGASKLFGKKKTKDKK</sequence>
<dbReference type="PANTHER" id="PTHR40070">
    <property type="entry name" value="UPF0478 PROTEIN YTXG"/>
    <property type="match status" value="1"/>
</dbReference>
<gene>
    <name evidence="2" type="ORF">Hs30E_09370</name>
</gene>
<organism evidence="2 3">
    <name type="scientific">Pseudolactococcus hodotermopsidis</name>
    <dbReference type="NCBI Taxonomy" id="2709157"/>
    <lineage>
        <taxon>Bacteria</taxon>
        <taxon>Bacillati</taxon>
        <taxon>Bacillota</taxon>
        <taxon>Bacilli</taxon>
        <taxon>Lactobacillales</taxon>
        <taxon>Streptococcaceae</taxon>
        <taxon>Pseudolactococcus</taxon>
    </lineage>
</organism>
<evidence type="ECO:0000256" key="1">
    <source>
        <dbReference type="SAM" id="Phobius"/>
    </source>
</evidence>
<evidence type="ECO:0000313" key="3">
    <source>
        <dbReference type="Proteomes" id="UP000480303"/>
    </source>
</evidence>
<feature type="transmembrane region" description="Helical" evidence="1">
    <location>
        <begin position="6"/>
        <end position="28"/>
    </location>
</feature>
<name>A0A6A0BC13_9LACT</name>
<dbReference type="Proteomes" id="UP000480303">
    <property type="component" value="Unassembled WGS sequence"/>
</dbReference>
<dbReference type="Pfam" id="PF06103">
    <property type="entry name" value="DUF948"/>
    <property type="match status" value="1"/>
</dbReference>
<evidence type="ECO:0000313" key="2">
    <source>
        <dbReference type="EMBL" id="GFH42386.1"/>
    </source>
</evidence>